<dbReference type="Proteomes" id="UP000499080">
    <property type="component" value="Unassembled WGS sequence"/>
</dbReference>
<proteinExistence type="predicted"/>
<accession>A0A4Y2BLK3</accession>
<evidence type="ECO:0008006" key="3">
    <source>
        <dbReference type="Google" id="ProtNLM"/>
    </source>
</evidence>
<protein>
    <recommendedName>
        <fullName evidence="3">Reverse transcriptase zinc-binding domain-containing protein</fullName>
    </recommendedName>
</protein>
<dbReference type="AlphaFoldDB" id="A0A4Y2BLK3"/>
<sequence length="167" mass="19192">MAVRSTSISIPLNLAFLKSLKKCPPEIWQDRWNLSEPVWKTFLFLSQVNINRASFNSRTNQFITEHGPFVTSLHRFGLCSHDRCVCVAKGDPNHYATLCPVTKPFHFTKPSAGNLSTWCENIVQDKRSLARLMNIMKILHERRLISSLIKKDFSGIHQQLRLSLQTV</sequence>
<comment type="caution">
    <text evidence="1">The sequence shown here is derived from an EMBL/GenBank/DDBJ whole genome shotgun (WGS) entry which is preliminary data.</text>
</comment>
<reference evidence="1 2" key="1">
    <citation type="journal article" date="2019" name="Sci. Rep.">
        <title>Orb-weaving spider Araneus ventricosus genome elucidates the spidroin gene catalogue.</title>
        <authorList>
            <person name="Kono N."/>
            <person name="Nakamura H."/>
            <person name="Ohtoshi R."/>
            <person name="Moran D.A.P."/>
            <person name="Shinohara A."/>
            <person name="Yoshida Y."/>
            <person name="Fujiwara M."/>
            <person name="Mori M."/>
            <person name="Tomita M."/>
            <person name="Arakawa K."/>
        </authorList>
    </citation>
    <scope>NUCLEOTIDE SEQUENCE [LARGE SCALE GENOMIC DNA]</scope>
</reference>
<dbReference type="OrthoDB" id="6437659at2759"/>
<name>A0A4Y2BLK3_ARAVE</name>
<keyword evidence="2" id="KW-1185">Reference proteome</keyword>
<evidence type="ECO:0000313" key="1">
    <source>
        <dbReference type="EMBL" id="GBL92833.1"/>
    </source>
</evidence>
<evidence type="ECO:0000313" key="2">
    <source>
        <dbReference type="Proteomes" id="UP000499080"/>
    </source>
</evidence>
<gene>
    <name evidence="1" type="ORF">AVEN_4540_1</name>
</gene>
<organism evidence="1 2">
    <name type="scientific">Araneus ventricosus</name>
    <name type="common">Orbweaver spider</name>
    <name type="synonym">Epeira ventricosa</name>
    <dbReference type="NCBI Taxonomy" id="182803"/>
    <lineage>
        <taxon>Eukaryota</taxon>
        <taxon>Metazoa</taxon>
        <taxon>Ecdysozoa</taxon>
        <taxon>Arthropoda</taxon>
        <taxon>Chelicerata</taxon>
        <taxon>Arachnida</taxon>
        <taxon>Araneae</taxon>
        <taxon>Araneomorphae</taxon>
        <taxon>Entelegynae</taxon>
        <taxon>Araneoidea</taxon>
        <taxon>Araneidae</taxon>
        <taxon>Araneus</taxon>
    </lineage>
</organism>
<dbReference type="EMBL" id="BGPR01000089">
    <property type="protein sequence ID" value="GBL92833.1"/>
    <property type="molecule type" value="Genomic_DNA"/>
</dbReference>